<name>A0A392U440_9FABA</name>
<sequence>MDSHFFNDGSSVAKSRSAMEDDGVNGSYDGSEEKNDTDWNEGWPEENSGGQNQNGYYLQDNICVV</sequence>
<comment type="caution">
    <text evidence="2">The sequence shown here is derived from an EMBL/GenBank/DDBJ whole genome shotgun (WGS) entry which is preliminary data.</text>
</comment>
<feature type="region of interest" description="Disordered" evidence="1">
    <location>
        <begin position="1"/>
        <end position="65"/>
    </location>
</feature>
<evidence type="ECO:0000313" key="3">
    <source>
        <dbReference type="Proteomes" id="UP000265520"/>
    </source>
</evidence>
<dbReference type="Proteomes" id="UP000265520">
    <property type="component" value="Unassembled WGS sequence"/>
</dbReference>
<evidence type="ECO:0000313" key="2">
    <source>
        <dbReference type="EMBL" id="MCI67464.1"/>
    </source>
</evidence>
<feature type="non-terminal residue" evidence="2">
    <location>
        <position position="65"/>
    </location>
</feature>
<organism evidence="2 3">
    <name type="scientific">Trifolium medium</name>
    <dbReference type="NCBI Taxonomy" id="97028"/>
    <lineage>
        <taxon>Eukaryota</taxon>
        <taxon>Viridiplantae</taxon>
        <taxon>Streptophyta</taxon>
        <taxon>Embryophyta</taxon>
        <taxon>Tracheophyta</taxon>
        <taxon>Spermatophyta</taxon>
        <taxon>Magnoliopsida</taxon>
        <taxon>eudicotyledons</taxon>
        <taxon>Gunneridae</taxon>
        <taxon>Pentapetalae</taxon>
        <taxon>rosids</taxon>
        <taxon>fabids</taxon>
        <taxon>Fabales</taxon>
        <taxon>Fabaceae</taxon>
        <taxon>Papilionoideae</taxon>
        <taxon>50 kb inversion clade</taxon>
        <taxon>NPAAA clade</taxon>
        <taxon>Hologalegina</taxon>
        <taxon>IRL clade</taxon>
        <taxon>Trifolieae</taxon>
        <taxon>Trifolium</taxon>
    </lineage>
</organism>
<dbReference type="AlphaFoldDB" id="A0A392U440"/>
<keyword evidence="3" id="KW-1185">Reference proteome</keyword>
<evidence type="ECO:0000256" key="1">
    <source>
        <dbReference type="SAM" id="MobiDB-lite"/>
    </source>
</evidence>
<reference evidence="2 3" key="1">
    <citation type="journal article" date="2018" name="Front. Plant Sci.">
        <title>Red Clover (Trifolium pratense) and Zigzag Clover (T. medium) - A Picture of Genomic Similarities and Differences.</title>
        <authorList>
            <person name="Dluhosova J."/>
            <person name="Istvanek J."/>
            <person name="Nedelnik J."/>
            <person name="Repkova J."/>
        </authorList>
    </citation>
    <scope>NUCLEOTIDE SEQUENCE [LARGE SCALE GENOMIC DNA]</scope>
    <source>
        <strain evidence="3">cv. 10/8</strain>
        <tissue evidence="2">Leaf</tissue>
    </source>
</reference>
<protein>
    <submittedName>
        <fullName evidence="2">Uncharacterized protein</fullName>
    </submittedName>
</protein>
<dbReference type="EMBL" id="LXQA010717467">
    <property type="protein sequence ID" value="MCI67464.1"/>
    <property type="molecule type" value="Genomic_DNA"/>
</dbReference>
<proteinExistence type="predicted"/>
<accession>A0A392U440</accession>